<evidence type="ECO:0000313" key="3">
    <source>
        <dbReference type="Proteomes" id="UP001175000"/>
    </source>
</evidence>
<gene>
    <name evidence="2" type="ORF">B0T14DRAFT_606032</name>
</gene>
<dbReference type="InterPro" id="IPR027417">
    <property type="entry name" value="P-loop_NTPase"/>
</dbReference>
<dbReference type="GO" id="GO:0005525">
    <property type="term" value="F:GTP binding"/>
    <property type="evidence" value="ECO:0007669"/>
    <property type="project" value="InterPro"/>
</dbReference>
<dbReference type="EMBL" id="JAULSU010000006">
    <property type="protein sequence ID" value="KAK0613548.1"/>
    <property type="molecule type" value="Genomic_DNA"/>
</dbReference>
<comment type="caution">
    <text evidence="2">The sequence shown here is derived from an EMBL/GenBank/DDBJ whole genome shotgun (WGS) entry which is preliminary data.</text>
</comment>
<evidence type="ECO:0000256" key="1">
    <source>
        <dbReference type="SAM" id="MobiDB-lite"/>
    </source>
</evidence>
<dbReference type="AlphaFoldDB" id="A0AA39WDT6"/>
<dbReference type="GO" id="GO:0016787">
    <property type="term" value="F:hydrolase activity"/>
    <property type="evidence" value="ECO:0007669"/>
    <property type="project" value="UniProtKB-KW"/>
</dbReference>
<sequence>MVSMTRIDAISSPGCPLLPDTALRSRNSKGDGKTTISSVHVPCHVVNPGTTQSSLDKLDKQHLSDDELVDDGVSVDISASGKRPKSWNMLRFETLKNLVADAKGAASKPVMNFINTYLRGTKLIFVVGAAGTGKSKLLSEITGLDLKVGKGYASGTMKYQICPGIIEDEQYLFIDTAGFGAYDITDMDNFYNIMACLDALGPFVTIAGALLVCDAVVERLTDAELRTIQWLKCLCGPGFYRSVTVVVTRWDKLNIYDFKEAWENPKNLYAHECIDEILHPQGVGQERYHGGTLYHHALDFEDVNFHELPKQLGLLGDTPELNHRARRAELAQAMIIARYGGENPTSKLQIFRELADRTELSKTEAAKVLKSATCGSSLTLHIQDGFARISVPGDTPTIPPTQQGCGSGVKDNGKTNPDADKTSGPKTTWRDSVLEWLAAAYKVASFFQQARNSQPYKTGDGQPKSTAWAKIVKGVCVWWNGSRDDGHDSFGGNGLEYME</sequence>
<feature type="compositionally biased region" description="Basic and acidic residues" evidence="1">
    <location>
        <begin position="411"/>
        <end position="427"/>
    </location>
</feature>
<organism evidence="2 3">
    <name type="scientific">Immersiella caudata</name>
    <dbReference type="NCBI Taxonomy" id="314043"/>
    <lineage>
        <taxon>Eukaryota</taxon>
        <taxon>Fungi</taxon>
        <taxon>Dikarya</taxon>
        <taxon>Ascomycota</taxon>
        <taxon>Pezizomycotina</taxon>
        <taxon>Sordariomycetes</taxon>
        <taxon>Sordariomycetidae</taxon>
        <taxon>Sordariales</taxon>
        <taxon>Lasiosphaeriaceae</taxon>
        <taxon>Immersiella</taxon>
    </lineage>
</organism>
<protein>
    <submittedName>
        <fullName evidence="2">P-loop containing nucleoside triphosphate hydrolase protein</fullName>
    </submittedName>
</protein>
<dbReference type="SUPFAM" id="SSF52540">
    <property type="entry name" value="P-loop containing nucleoside triphosphate hydrolases"/>
    <property type="match status" value="1"/>
</dbReference>
<dbReference type="Gene3D" id="3.40.50.300">
    <property type="entry name" value="P-loop containing nucleotide triphosphate hydrolases"/>
    <property type="match status" value="1"/>
</dbReference>
<name>A0AA39WDT6_9PEZI</name>
<feature type="region of interest" description="Disordered" evidence="1">
    <location>
        <begin position="392"/>
        <end position="427"/>
    </location>
</feature>
<keyword evidence="3" id="KW-1185">Reference proteome</keyword>
<dbReference type="CDD" id="cd00882">
    <property type="entry name" value="Ras_like_GTPase"/>
    <property type="match status" value="1"/>
</dbReference>
<keyword evidence="2" id="KW-0378">Hydrolase</keyword>
<evidence type="ECO:0000313" key="2">
    <source>
        <dbReference type="EMBL" id="KAK0613548.1"/>
    </source>
</evidence>
<dbReference type="Proteomes" id="UP001175000">
    <property type="component" value="Unassembled WGS sequence"/>
</dbReference>
<accession>A0AA39WDT6</accession>
<proteinExistence type="predicted"/>
<reference evidence="2" key="1">
    <citation type="submission" date="2023-06" db="EMBL/GenBank/DDBJ databases">
        <title>Genome-scale phylogeny and comparative genomics of the fungal order Sordariales.</title>
        <authorList>
            <consortium name="Lawrence Berkeley National Laboratory"/>
            <person name="Hensen N."/>
            <person name="Bonometti L."/>
            <person name="Westerberg I."/>
            <person name="Brannstrom I.O."/>
            <person name="Guillou S."/>
            <person name="Cros-Aarteil S."/>
            <person name="Calhoun S."/>
            <person name="Haridas S."/>
            <person name="Kuo A."/>
            <person name="Mondo S."/>
            <person name="Pangilinan J."/>
            <person name="Riley R."/>
            <person name="Labutti K."/>
            <person name="Andreopoulos B."/>
            <person name="Lipzen A."/>
            <person name="Chen C."/>
            <person name="Yanf M."/>
            <person name="Daum C."/>
            <person name="Ng V."/>
            <person name="Clum A."/>
            <person name="Steindorff A."/>
            <person name="Ohm R."/>
            <person name="Martin F."/>
            <person name="Silar P."/>
            <person name="Natvig D."/>
            <person name="Lalanne C."/>
            <person name="Gautier V."/>
            <person name="Ament-Velasquez S.L."/>
            <person name="Kruys A."/>
            <person name="Hutchinson M.I."/>
            <person name="Powell A.J."/>
            <person name="Barry K."/>
            <person name="Miller A.N."/>
            <person name="Grigoriev I.V."/>
            <person name="Debuchy R."/>
            <person name="Gladieux P."/>
            <person name="Thoren M.H."/>
            <person name="Johannesson H."/>
        </authorList>
    </citation>
    <scope>NUCLEOTIDE SEQUENCE</scope>
    <source>
        <strain evidence="2">CBS 606.72</strain>
    </source>
</reference>